<name>A0A392R3D9_9FABA</name>
<keyword evidence="2" id="KW-1185">Reference proteome</keyword>
<dbReference type="Proteomes" id="UP000265520">
    <property type="component" value="Unassembled WGS sequence"/>
</dbReference>
<dbReference type="AlphaFoldDB" id="A0A392R3D9"/>
<accession>A0A392R3D9</accession>
<organism evidence="1 2">
    <name type="scientific">Trifolium medium</name>
    <dbReference type="NCBI Taxonomy" id="97028"/>
    <lineage>
        <taxon>Eukaryota</taxon>
        <taxon>Viridiplantae</taxon>
        <taxon>Streptophyta</taxon>
        <taxon>Embryophyta</taxon>
        <taxon>Tracheophyta</taxon>
        <taxon>Spermatophyta</taxon>
        <taxon>Magnoliopsida</taxon>
        <taxon>eudicotyledons</taxon>
        <taxon>Gunneridae</taxon>
        <taxon>Pentapetalae</taxon>
        <taxon>rosids</taxon>
        <taxon>fabids</taxon>
        <taxon>Fabales</taxon>
        <taxon>Fabaceae</taxon>
        <taxon>Papilionoideae</taxon>
        <taxon>50 kb inversion clade</taxon>
        <taxon>NPAAA clade</taxon>
        <taxon>Hologalegina</taxon>
        <taxon>IRL clade</taxon>
        <taxon>Trifolieae</taxon>
        <taxon>Trifolium</taxon>
    </lineage>
</organism>
<feature type="non-terminal residue" evidence="1">
    <location>
        <position position="1"/>
    </location>
</feature>
<reference evidence="1 2" key="1">
    <citation type="journal article" date="2018" name="Front. Plant Sci.">
        <title>Red Clover (Trifolium pratense) and Zigzag Clover (T. medium) - A Picture of Genomic Similarities and Differences.</title>
        <authorList>
            <person name="Dluhosova J."/>
            <person name="Istvanek J."/>
            <person name="Nedelnik J."/>
            <person name="Repkova J."/>
        </authorList>
    </citation>
    <scope>NUCLEOTIDE SEQUENCE [LARGE SCALE GENOMIC DNA]</scope>
    <source>
        <strain evidence="2">cv. 10/8</strain>
        <tissue evidence="1">Leaf</tissue>
    </source>
</reference>
<evidence type="ECO:0000313" key="2">
    <source>
        <dbReference type="Proteomes" id="UP000265520"/>
    </source>
</evidence>
<proteinExistence type="predicted"/>
<evidence type="ECO:0000313" key="1">
    <source>
        <dbReference type="EMBL" id="MCI31118.1"/>
    </source>
</evidence>
<protein>
    <submittedName>
        <fullName evidence="1">Uncharacterized protein</fullName>
    </submittedName>
</protein>
<comment type="caution">
    <text evidence="1">The sequence shown here is derived from an EMBL/GenBank/DDBJ whole genome shotgun (WGS) entry which is preliminary data.</text>
</comment>
<sequence>DFAKAVGIEKPQTLDELLAKAQPYIQYEEREAAESIRHS</sequence>
<dbReference type="EMBL" id="LXQA010184774">
    <property type="protein sequence ID" value="MCI31118.1"/>
    <property type="molecule type" value="Genomic_DNA"/>
</dbReference>